<feature type="transmembrane region" description="Helical" evidence="1">
    <location>
        <begin position="6"/>
        <end position="29"/>
    </location>
</feature>
<keyword evidence="1" id="KW-0472">Membrane</keyword>
<organism evidence="2">
    <name type="scientific">Myoviridae sp. ctSGm32</name>
    <dbReference type="NCBI Taxonomy" id="2826653"/>
    <lineage>
        <taxon>Viruses</taxon>
        <taxon>Duplodnaviria</taxon>
        <taxon>Heunggongvirae</taxon>
        <taxon>Uroviricota</taxon>
        <taxon>Caudoviricetes</taxon>
    </lineage>
</organism>
<evidence type="ECO:0000256" key="1">
    <source>
        <dbReference type="SAM" id="Phobius"/>
    </source>
</evidence>
<name>A0A8S5NMQ0_9CAUD</name>
<sequence length="84" mass="10040">MKLIEILLIILTIQISNIFMFAFFMCIFYNKKIVNPVKAYQEHKRQEEDDRENRLKEKQILESLENIDRFDGTSLGQKDISTEI</sequence>
<dbReference type="EMBL" id="BK015207">
    <property type="protein sequence ID" value="DAD95985.1"/>
    <property type="molecule type" value="Genomic_DNA"/>
</dbReference>
<keyword evidence="1" id="KW-1133">Transmembrane helix</keyword>
<proteinExistence type="predicted"/>
<evidence type="ECO:0000313" key="2">
    <source>
        <dbReference type="EMBL" id="DAD95985.1"/>
    </source>
</evidence>
<accession>A0A8S5NMQ0</accession>
<reference evidence="2" key="1">
    <citation type="journal article" date="2021" name="Proc. Natl. Acad. Sci. U.S.A.">
        <title>A Catalog of Tens of Thousands of Viruses from Human Metagenomes Reveals Hidden Associations with Chronic Diseases.</title>
        <authorList>
            <person name="Tisza M.J."/>
            <person name="Buck C.B."/>
        </authorList>
    </citation>
    <scope>NUCLEOTIDE SEQUENCE</scope>
    <source>
        <strain evidence="2">CtSGm32</strain>
    </source>
</reference>
<keyword evidence="1" id="KW-0812">Transmembrane</keyword>
<protein>
    <submittedName>
        <fullName evidence="2">Uncharacterized protein</fullName>
    </submittedName>
</protein>